<proteinExistence type="inferred from homology"/>
<name>A0A1F8C3Q6_9BACT</name>
<dbReference type="Gene3D" id="3.40.50.1010">
    <property type="entry name" value="5'-nuclease"/>
    <property type="match status" value="1"/>
</dbReference>
<reference evidence="9 10" key="1">
    <citation type="journal article" date="2016" name="Nat. Commun.">
        <title>Thousands of microbial genomes shed light on interconnected biogeochemical processes in an aquifer system.</title>
        <authorList>
            <person name="Anantharaman K."/>
            <person name="Brown C.T."/>
            <person name="Hug L.A."/>
            <person name="Sharon I."/>
            <person name="Castelle C.J."/>
            <person name="Probst A.J."/>
            <person name="Thomas B.C."/>
            <person name="Singh A."/>
            <person name="Wilkins M.J."/>
            <person name="Karaoz U."/>
            <person name="Brodie E.L."/>
            <person name="Williams K.H."/>
            <person name="Hubbard S.S."/>
            <person name="Banfield J.F."/>
        </authorList>
    </citation>
    <scope>NUCLEOTIDE SEQUENCE [LARGE SCALE GENOMIC DNA]</scope>
</reference>
<dbReference type="PANTHER" id="PTHR33653">
    <property type="entry name" value="RIBONUCLEASE VAPC2"/>
    <property type="match status" value="1"/>
</dbReference>
<keyword evidence="5" id="KW-0378">Hydrolase</keyword>
<evidence type="ECO:0000259" key="8">
    <source>
        <dbReference type="SMART" id="SM00670"/>
    </source>
</evidence>
<evidence type="ECO:0000256" key="1">
    <source>
        <dbReference type="ARBA" id="ARBA00001946"/>
    </source>
</evidence>
<dbReference type="SMART" id="SM00670">
    <property type="entry name" value="PINc"/>
    <property type="match status" value="1"/>
</dbReference>
<evidence type="ECO:0000256" key="7">
    <source>
        <dbReference type="ARBA" id="ARBA00038093"/>
    </source>
</evidence>
<dbReference type="AlphaFoldDB" id="A0A1F8C3Q6"/>
<evidence type="ECO:0000256" key="3">
    <source>
        <dbReference type="ARBA" id="ARBA00022722"/>
    </source>
</evidence>
<keyword evidence="2" id="KW-1277">Toxin-antitoxin system</keyword>
<feature type="domain" description="PIN" evidence="8">
    <location>
        <begin position="3"/>
        <end position="121"/>
    </location>
</feature>
<comment type="similarity">
    <text evidence="7">Belongs to the PINc/VapC protein family.</text>
</comment>
<dbReference type="GO" id="GO:0016787">
    <property type="term" value="F:hydrolase activity"/>
    <property type="evidence" value="ECO:0007669"/>
    <property type="project" value="UniProtKB-KW"/>
</dbReference>
<dbReference type="GO" id="GO:0046872">
    <property type="term" value="F:metal ion binding"/>
    <property type="evidence" value="ECO:0007669"/>
    <property type="project" value="UniProtKB-KW"/>
</dbReference>
<dbReference type="SUPFAM" id="SSF88723">
    <property type="entry name" value="PIN domain-like"/>
    <property type="match status" value="1"/>
</dbReference>
<dbReference type="EMBL" id="MGHL01000001">
    <property type="protein sequence ID" value="OGM70926.1"/>
    <property type="molecule type" value="Genomic_DNA"/>
</dbReference>
<dbReference type="Proteomes" id="UP000178429">
    <property type="component" value="Unassembled WGS sequence"/>
</dbReference>
<comment type="cofactor">
    <cofactor evidence="1">
        <name>Mg(2+)</name>
        <dbReference type="ChEBI" id="CHEBI:18420"/>
    </cofactor>
</comment>
<dbReference type="GO" id="GO:0004518">
    <property type="term" value="F:nuclease activity"/>
    <property type="evidence" value="ECO:0007669"/>
    <property type="project" value="UniProtKB-KW"/>
</dbReference>
<keyword evidence="6" id="KW-0460">Magnesium</keyword>
<dbReference type="PANTHER" id="PTHR33653:SF1">
    <property type="entry name" value="RIBONUCLEASE VAPC2"/>
    <property type="match status" value="1"/>
</dbReference>
<dbReference type="InterPro" id="IPR002716">
    <property type="entry name" value="PIN_dom"/>
</dbReference>
<evidence type="ECO:0000313" key="10">
    <source>
        <dbReference type="Proteomes" id="UP000178429"/>
    </source>
</evidence>
<organism evidence="9 10">
    <name type="scientific">Candidatus Woesebacteria bacterium RIFCSPLOWO2_01_FULL_44_14</name>
    <dbReference type="NCBI Taxonomy" id="1802525"/>
    <lineage>
        <taxon>Bacteria</taxon>
        <taxon>Candidatus Woeseibacteriota</taxon>
    </lineage>
</organism>
<dbReference type="InterPro" id="IPR029060">
    <property type="entry name" value="PIN-like_dom_sf"/>
</dbReference>
<gene>
    <name evidence="9" type="ORF">A2975_01465</name>
</gene>
<evidence type="ECO:0000256" key="2">
    <source>
        <dbReference type="ARBA" id="ARBA00022649"/>
    </source>
</evidence>
<sequence>MVKGIVVDTSILIDDLRLTAKSPQMTTPYKVLQKQYGKVYIAEIVIAELFVGQSSREKAERNRVVRLIGELTKIKFNQSMYQKAGEIARDNQRLDLIDALIATAAIHKKLPLATFNKKHFENIRGLKLFDL</sequence>
<dbReference type="STRING" id="1802525.A2975_01465"/>
<comment type="caution">
    <text evidence="9">The sequence shown here is derived from an EMBL/GenBank/DDBJ whole genome shotgun (WGS) entry which is preliminary data.</text>
</comment>
<evidence type="ECO:0000313" key="9">
    <source>
        <dbReference type="EMBL" id="OGM70926.1"/>
    </source>
</evidence>
<keyword evidence="4" id="KW-0479">Metal-binding</keyword>
<keyword evidence="3" id="KW-0540">Nuclease</keyword>
<evidence type="ECO:0000256" key="4">
    <source>
        <dbReference type="ARBA" id="ARBA00022723"/>
    </source>
</evidence>
<evidence type="ECO:0000256" key="6">
    <source>
        <dbReference type="ARBA" id="ARBA00022842"/>
    </source>
</evidence>
<accession>A0A1F8C3Q6</accession>
<evidence type="ECO:0000256" key="5">
    <source>
        <dbReference type="ARBA" id="ARBA00022801"/>
    </source>
</evidence>
<dbReference type="InterPro" id="IPR050556">
    <property type="entry name" value="Type_II_TA_system_RNase"/>
</dbReference>
<protein>
    <recommendedName>
        <fullName evidence="8">PIN domain-containing protein</fullName>
    </recommendedName>
</protein>
<dbReference type="Pfam" id="PF01850">
    <property type="entry name" value="PIN"/>
    <property type="match status" value="1"/>
</dbReference>